<reference evidence="1 2" key="1">
    <citation type="journal article" date="2020" name="Nature">
        <title>Six reference-quality genomes reveal evolution of bat adaptations.</title>
        <authorList>
            <person name="Jebb D."/>
            <person name="Huang Z."/>
            <person name="Pippel M."/>
            <person name="Hughes G.M."/>
            <person name="Lavrichenko K."/>
            <person name="Devanna P."/>
            <person name="Winkler S."/>
            <person name="Jermiin L.S."/>
            <person name="Skirmuntt E.C."/>
            <person name="Katzourakis A."/>
            <person name="Burkitt-Gray L."/>
            <person name="Ray D.A."/>
            <person name="Sullivan K.A.M."/>
            <person name="Roscito J.G."/>
            <person name="Kirilenko B.M."/>
            <person name="Davalos L.M."/>
            <person name="Corthals A.P."/>
            <person name="Power M.L."/>
            <person name="Jones G."/>
            <person name="Ransome R.D."/>
            <person name="Dechmann D.K.N."/>
            <person name="Locatelli A.G."/>
            <person name="Puechmaille S.J."/>
            <person name="Fedrigo O."/>
            <person name="Jarvis E.D."/>
            <person name="Hiller M."/>
            <person name="Vernes S.C."/>
            <person name="Myers E.W."/>
            <person name="Teeling E.C."/>
        </authorList>
    </citation>
    <scope>NUCLEOTIDE SEQUENCE [LARGE SCALE GENOMIC DNA]</scope>
    <source>
        <strain evidence="1">Bat1K_MPI-CBG_1</strain>
    </source>
</reference>
<sequence length="145" mass="15487">MGRNLLSKGGKGSSQARLGAYRADQDNPDGFVTCLGGADFPCSLGLQSRGQGTPPCSLFPSSPFSQDAVWGSALGEVKLRCRPFGRSEWARLLVTLRPGCESRLPRESVNQSPVLSAANLHPSVTLYQHSHIHTLSPPFKVLSGP</sequence>
<organism evidence="1 2">
    <name type="scientific">Phyllostomus discolor</name>
    <name type="common">pale spear-nosed bat</name>
    <dbReference type="NCBI Taxonomy" id="89673"/>
    <lineage>
        <taxon>Eukaryota</taxon>
        <taxon>Metazoa</taxon>
        <taxon>Chordata</taxon>
        <taxon>Craniata</taxon>
        <taxon>Vertebrata</taxon>
        <taxon>Euteleostomi</taxon>
        <taxon>Mammalia</taxon>
        <taxon>Eutheria</taxon>
        <taxon>Laurasiatheria</taxon>
        <taxon>Chiroptera</taxon>
        <taxon>Yangochiroptera</taxon>
        <taxon>Phyllostomidae</taxon>
        <taxon>Phyllostominae</taxon>
        <taxon>Phyllostomus</taxon>
    </lineage>
</organism>
<dbReference type="Proteomes" id="UP000664940">
    <property type="component" value="Unassembled WGS sequence"/>
</dbReference>
<protein>
    <submittedName>
        <fullName evidence="1">Uncharacterized protein</fullName>
    </submittedName>
</protein>
<comment type="caution">
    <text evidence="1">The sequence shown here is derived from an EMBL/GenBank/DDBJ whole genome shotgun (WGS) entry which is preliminary data.</text>
</comment>
<dbReference type="EMBL" id="JABVXQ010000001">
    <property type="protein sequence ID" value="KAF6130808.1"/>
    <property type="molecule type" value="Genomic_DNA"/>
</dbReference>
<evidence type="ECO:0000313" key="2">
    <source>
        <dbReference type="Proteomes" id="UP000664940"/>
    </source>
</evidence>
<name>A0A834BJD9_9CHIR</name>
<dbReference type="AlphaFoldDB" id="A0A834BJD9"/>
<evidence type="ECO:0000313" key="1">
    <source>
        <dbReference type="EMBL" id="KAF6130808.1"/>
    </source>
</evidence>
<accession>A0A834BJD9</accession>
<proteinExistence type="predicted"/>
<gene>
    <name evidence="1" type="ORF">HJG60_007786</name>
</gene>